<dbReference type="EMBL" id="BMQB01000008">
    <property type="protein sequence ID" value="GGK02706.1"/>
    <property type="molecule type" value="Genomic_DNA"/>
</dbReference>
<feature type="transmembrane region" description="Helical" evidence="1">
    <location>
        <begin position="77"/>
        <end position="99"/>
    </location>
</feature>
<feature type="transmembrane region" description="Helical" evidence="1">
    <location>
        <begin position="343"/>
        <end position="366"/>
    </location>
</feature>
<keyword evidence="1" id="KW-1133">Transmembrane helix</keyword>
<proteinExistence type="predicted"/>
<organism evidence="2 3">
    <name type="scientific">Pilimelia anulata</name>
    <dbReference type="NCBI Taxonomy" id="53371"/>
    <lineage>
        <taxon>Bacteria</taxon>
        <taxon>Bacillati</taxon>
        <taxon>Actinomycetota</taxon>
        <taxon>Actinomycetes</taxon>
        <taxon>Micromonosporales</taxon>
        <taxon>Micromonosporaceae</taxon>
        <taxon>Pilimelia</taxon>
    </lineage>
</organism>
<evidence type="ECO:0000313" key="3">
    <source>
        <dbReference type="Proteomes" id="UP000649739"/>
    </source>
</evidence>
<keyword evidence="1" id="KW-0472">Membrane</keyword>
<dbReference type="AlphaFoldDB" id="A0A8J3BGV9"/>
<name>A0A8J3BGV9_9ACTN</name>
<evidence type="ECO:0000256" key="1">
    <source>
        <dbReference type="SAM" id="Phobius"/>
    </source>
</evidence>
<comment type="caution">
    <text evidence="2">The sequence shown here is derived from an EMBL/GenBank/DDBJ whole genome shotgun (WGS) entry which is preliminary data.</text>
</comment>
<protein>
    <recommendedName>
        <fullName evidence="4">ABC transporter permease</fullName>
    </recommendedName>
</protein>
<keyword evidence="3" id="KW-1185">Reference proteome</keyword>
<dbReference type="RefSeq" id="WP_189171329.1">
    <property type="nucleotide sequence ID" value="NZ_BMQB01000008.1"/>
</dbReference>
<gene>
    <name evidence="2" type="ORF">GCM10010123_35830</name>
</gene>
<feature type="transmembrane region" description="Helical" evidence="1">
    <location>
        <begin position="453"/>
        <end position="478"/>
    </location>
</feature>
<reference evidence="2" key="1">
    <citation type="journal article" date="2014" name="Int. J. Syst. Evol. Microbiol.">
        <title>Complete genome sequence of Corynebacterium casei LMG S-19264T (=DSM 44701T), isolated from a smear-ripened cheese.</title>
        <authorList>
            <consortium name="US DOE Joint Genome Institute (JGI-PGF)"/>
            <person name="Walter F."/>
            <person name="Albersmeier A."/>
            <person name="Kalinowski J."/>
            <person name="Ruckert C."/>
        </authorList>
    </citation>
    <scope>NUCLEOTIDE SEQUENCE</scope>
    <source>
        <strain evidence="2">JCM 3090</strain>
    </source>
</reference>
<feature type="transmembrane region" description="Helical" evidence="1">
    <location>
        <begin position="189"/>
        <end position="216"/>
    </location>
</feature>
<accession>A0A8J3BGV9</accession>
<feature type="transmembrane region" description="Helical" evidence="1">
    <location>
        <begin position="421"/>
        <end position="446"/>
    </location>
</feature>
<evidence type="ECO:0000313" key="2">
    <source>
        <dbReference type="EMBL" id="GGK02706.1"/>
    </source>
</evidence>
<evidence type="ECO:0008006" key="4">
    <source>
        <dbReference type="Google" id="ProtNLM"/>
    </source>
</evidence>
<dbReference type="Proteomes" id="UP000649739">
    <property type="component" value="Unassembled WGS sequence"/>
</dbReference>
<feature type="transmembrane region" description="Helical" evidence="1">
    <location>
        <begin position="386"/>
        <end position="409"/>
    </location>
</feature>
<feature type="transmembrane region" description="Helical" evidence="1">
    <location>
        <begin position="295"/>
        <end position="316"/>
    </location>
</feature>
<reference evidence="2" key="2">
    <citation type="submission" date="2020-09" db="EMBL/GenBank/DDBJ databases">
        <authorList>
            <person name="Sun Q."/>
            <person name="Ohkuma M."/>
        </authorList>
    </citation>
    <scope>NUCLEOTIDE SEQUENCE</scope>
    <source>
        <strain evidence="2">JCM 3090</strain>
    </source>
</reference>
<feature type="transmembrane region" description="Helical" evidence="1">
    <location>
        <begin position="236"/>
        <end position="256"/>
    </location>
</feature>
<keyword evidence="1" id="KW-0812">Transmembrane</keyword>
<sequence length="524" mass="51653">MTAGTGRLIRLALRRDRWVLPLWVLPMALLPAAYAASFRGLYPGGVGLREYHDSVAANPAMLSTVGPILGSSLGAVVAWRCGFLLALVGLAGLLTVVRHTRAEEDAGRRELLGAGAVGRLAPLAAALAVAAGALLALGAVAALALGAGGLPWPGAVALGGSFALAGLVFAAVGAVAAQLARSAGAARGVALGVLGAAYALRAAGDAAGPGGGAAWLSALSPLGWAQRVRPFAGERWWLLGALAAVAVLLAAGAAAVQARRDLGAGALPQRRGPAAAGWALRGPVGLAWRLHRASLLGWLAGLTLVGLVVGGASAGIDEMVASSRELGDLLPRLGGAAAMRDTYLAATAGIMALAAAGYAVSATLRLRAEESAGRAEPILATGLGRLRWAGSHLLFALGGPVLALLGYGVGSGLTAHDPGGALAAAAAQVPAVWVLAGVALAACGLLPRLAAGVAWGALGLCVLLSLVGALAGLDQWVLDLSPFAHAPRLPGGTAHAAPLLWLAGTAAALLAAGLAGLRRRDLAG</sequence>
<feature type="transmembrane region" description="Helical" evidence="1">
    <location>
        <begin position="498"/>
        <end position="517"/>
    </location>
</feature>
<feature type="transmembrane region" description="Helical" evidence="1">
    <location>
        <begin position="152"/>
        <end position="177"/>
    </location>
</feature>
<feature type="transmembrane region" description="Helical" evidence="1">
    <location>
        <begin position="120"/>
        <end position="146"/>
    </location>
</feature>